<dbReference type="PANTHER" id="PTHR20883:SF51">
    <property type="entry name" value="PHYTANOYL-COA HYDROXYLASE"/>
    <property type="match status" value="1"/>
</dbReference>
<comment type="caution">
    <text evidence="2">The sequence shown here is derived from an EMBL/GenBank/DDBJ whole genome shotgun (WGS) entry which is preliminary data.</text>
</comment>
<dbReference type="SUPFAM" id="SSF51197">
    <property type="entry name" value="Clavaminate synthase-like"/>
    <property type="match status" value="1"/>
</dbReference>
<gene>
    <name evidence="2" type="ORF">MGAL_10B078172</name>
</gene>
<dbReference type="InterPro" id="IPR008775">
    <property type="entry name" value="Phytyl_CoA_dOase-like"/>
</dbReference>
<evidence type="ECO:0000256" key="1">
    <source>
        <dbReference type="ARBA" id="ARBA00001962"/>
    </source>
</evidence>
<evidence type="ECO:0000313" key="2">
    <source>
        <dbReference type="EMBL" id="VDI64810.1"/>
    </source>
</evidence>
<protein>
    <recommendedName>
        <fullName evidence="4">Ectoine hydroxylase</fullName>
    </recommendedName>
</protein>
<dbReference type="Gene3D" id="2.60.120.620">
    <property type="entry name" value="q2cbj1_9rhob like domain"/>
    <property type="match status" value="1"/>
</dbReference>
<organism evidence="2 3">
    <name type="scientific">Mytilus galloprovincialis</name>
    <name type="common">Mediterranean mussel</name>
    <dbReference type="NCBI Taxonomy" id="29158"/>
    <lineage>
        <taxon>Eukaryota</taxon>
        <taxon>Metazoa</taxon>
        <taxon>Spiralia</taxon>
        <taxon>Lophotrochozoa</taxon>
        <taxon>Mollusca</taxon>
        <taxon>Bivalvia</taxon>
        <taxon>Autobranchia</taxon>
        <taxon>Pteriomorphia</taxon>
        <taxon>Mytilida</taxon>
        <taxon>Mytiloidea</taxon>
        <taxon>Mytilidae</taxon>
        <taxon>Mytilinae</taxon>
        <taxon>Mytilus</taxon>
    </lineage>
</organism>
<keyword evidence="3" id="KW-1185">Reference proteome</keyword>
<sequence>MTNPEYKYTDTFDITPEVQAAYDDHGYIIVRNMFDKEELTNVKRVLEDSDIIEKHGYGIPDGKGKNAKLVIWSHPGNDVTGIVARSRKVVDSCQKLLGGGEVYHYHAKFIRKDAFTGGSHLWHQDYGYWYKNGCLFPQINTIFIAVDKCEPSNGCLQILPGSQKCGRIDHFPVAGQTMADIERINEIKKRHPLKHVELDPGDALIFDANLIHTSGPNNSPNRRWALLYSYCLKSNNPVYKHHHPNYTPLEKVPNSAIKDCKNYTDFSGKDFMDPGVDKTVKADTLDK</sequence>
<dbReference type="EMBL" id="UYJE01008553">
    <property type="protein sequence ID" value="VDI64810.1"/>
    <property type="molecule type" value="Genomic_DNA"/>
</dbReference>
<reference evidence="2" key="1">
    <citation type="submission" date="2018-11" db="EMBL/GenBank/DDBJ databases">
        <authorList>
            <person name="Alioto T."/>
            <person name="Alioto T."/>
        </authorList>
    </citation>
    <scope>NUCLEOTIDE SEQUENCE</scope>
</reference>
<evidence type="ECO:0000313" key="3">
    <source>
        <dbReference type="Proteomes" id="UP000596742"/>
    </source>
</evidence>
<proteinExistence type="predicted"/>
<name>A0A8B6GJ24_MYTGA</name>
<dbReference type="Proteomes" id="UP000596742">
    <property type="component" value="Unassembled WGS sequence"/>
</dbReference>
<dbReference type="OrthoDB" id="445007at2759"/>
<comment type="cofactor">
    <cofactor evidence="1">
        <name>Fe cation</name>
        <dbReference type="ChEBI" id="CHEBI:24875"/>
    </cofactor>
</comment>
<dbReference type="PANTHER" id="PTHR20883">
    <property type="entry name" value="PHYTANOYL-COA DIOXYGENASE DOMAIN CONTAINING 1"/>
    <property type="match status" value="1"/>
</dbReference>
<accession>A0A8B6GJ24</accession>
<dbReference type="Pfam" id="PF05721">
    <property type="entry name" value="PhyH"/>
    <property type="match status" value="1"/>
</dbReference>
<evidence type="ECO:0008006" key="4">
    <source>
        <dbReference type="Google" id="ProtNLM"/>
    </source>
</evidence>
<dbReference type="AlphaFoldDB" id="A0A8B6GJ24"/>